<dbReference type="InterPro" id="IPR011761">
    <property type="entry name" value="ATP-grasp"/>
</dbReference>
<name>A0A1V2KEL6_PSECE</name>
<dbReference type="EMBL" id="MNPW01000003">
    <property type="protein sequence ID" value="ONH55930.1"/>
    <property type="molecule type" value="Genomic_DNA"/>
</dbReference>
<evidence type="ECO:0000256" key="3">
    <source>
        <dbReference type="ARBA" id="ARBA00022840"/>
    </source>
</evidence>
<evidence type="ECO:0000256" key="4">
    <source>
        <dbReference type="PROSITE-ProRule" id="PRU00409"/>
    </source>
</evidence>
<dbReference type="GO" id="GO:0046872">
    <property type="term" value="F:metal ion binding"/>
    <property type="evidence" value="ECO:0007669"/>
    <property type="project" value="InterPro"/>
</dbReference>
<organism evidence="6 7">
    <name type="scientific">Pseudomonas cedrina subsp. cedrina</name>
    <dbReference type="NCBI Taxonomy" id="76762"/>
    <lineage>
        <taxon>Bacteria</taxon>
        <taxon>Pseudomonadati</taxon>
        <taxon>Pseudomonadota</taxon>
        <taxon>Gammaproteobacteria</taxon>
        <taxon>Pseudomonadales</taxon>
        <taxon>Pseudomonadaceae</taxon>
        <taxon>Pseudomonas</taxon>
    </lineage>
</organism>
<dbReference type="Proteomes" id="UP000189295">
    <property type="component" value="Unassembled WGS sequence"/>
</dbReference>
<evidence type="ECO:0000313" key="7">
    <source>
        <dbReference type="Proteomes" id="UP000189295"/>
    </source>
</evidence>
<keyword evidence="1" id="KW-0436">Ligase</keyword>
<dbReference type="NCBIfam" id="NF005543">
    <property type="entry name" value="PRK07206.1"/>
    <property type="match status" value="1"/>
</dbReference>
<evidence type="ECO:0000313" key="6">
    <source>
        <dbReference type="EMBL" id="ONH55930.1"/>
    </source>
</evidence>
<dbReference type="PROSITE" id="PS50975">
    <property type="entry name" value="ATP_GRASP"/>
    <property type="match status" value="1"/>
</dbReference>
<evidence type="ECO:0000259" key="5">
    <source>
        <dbReference type="PROSITE" id="PS50975"/>
    </source>
</evidence>
<dbReference type="Gene3D" id="3.30.470.20">
    <property type="entry name" value="ATP-grasp fold, B domain"/>
    <property type="match status" value="1"/>
</dbReference>
<dbReference type="AlphaFoldDB" id="A0A1V2KEL6"/>
<keyword evidence="3 4" id="KW-0067">ATP-binding</keyword>
<comment type="caution">
    <text evidence="6">The sequence shown here is derived from an EMBL/GenBank/DDBJ whole genome shotgun (WGS) entry which is preliminary data.</text>
</comment>
<dbReference type="GO" id="GO:0016874">
    <property type="term" value="F:ligase activity"/>
    <property type="evidence" value="ECO:0007669"/>
    <property type="project" value="UniProtKB-KW"/>
</dbReference>
<gene>
    <name evidence="6" type="ORF">BLL36_07385</name>
</gene>
<accession>A0A1V2KEL6</accession>
<evidence type="ECO:0000256" key="1">
    <source>
        <dbReference type="ARBA" id="ARBA00022598"/>
    </source>
</evidence>
<dbReference type="Pfam" id="PF13535">
    <property type="entry name" value="ATP-grasp_4"/>
    <property type="match status" value="1"/>
</dbReference>
<keyword evidence="2 4" id="KW-0547">Nucleotide-binding</keyword>
<dbReference type="SUPFAM" id="SSF56059">
    <property type="entry name" value="Glutathione synthetase ATP-binding domain-like"/>
    <property type="match status" value="1"/>
</dbReference>
<feature type="domain" description="ATP-grasp" evidence="5">
    <location>
        <begin position="112"/>
        <end position="311"/>
    </location>
</feature>
<reference evidence="6 7" key="1">
    <citation type="submission" date="2016-10" db="EMBL/GenBank/DDBJ databases">
        <title>Pseudomonas lactis sp. nov. and Pseudomonas paralactis sp. nov., isolated from bovine raw milk.</title>
        <authorList>
            <person name="Von Neubeck M."/>
            <person name="Huptas C."/>
            <person name="Glueck C."/>
            <person name="Krewinkel M."/>
            <person name="Stoeckel M."/>
            <person name="Stressler T."/>
            <person name="Fischer L."/>
            <person name="Hinrichs J."/>
            <person name="Scherer S."/>
            <person name="Wenning M."/>
        </authorList>
    </citation>
    <scope>NUCLEOTIDE SEQUENCE [LARGE SCALE GENOMIC DNA]</scope>
    <source>
        <strain evidence="6 7">DSM 17516</strain>
    </source>
</reference>
<dbReference type="GO" id="GO:0005524">
    <property type="term" value="F:ATP binding"/>
    <property type="evidence" value="ECO:0007669"/>
    <property type="project" value="UniProtKB-UniRule"/>
</dbReference>
<dbReference type="PANTHER" id="PTHR43585">
    <property type="entry name" value="FUMIPYRROLE BIOSYNTHESIS PROTEIN C"/>
    <property type="match status" value="1"/>
</dbReference>
<dbReference type="PANTHER" id="PTHR43585:SF2">
    <property type="entry name" value="ATP-GRASP ENZYME FSQD"/>
    <property type="match status" value="1"/>
</dbReference>
<sequence length="421" mass="46806">MTKVVVVDGFSSGKFVAKRLSEEGCVLMHVASSANLDSYYYKGFDRSLYDQMIVNTDFATTAASVARFKPHYIIAGAETGVLLADQLNERFELSYRNDFDKTHARRNKYDMIHCIAQARLPAARQFIACSWETAYGWIKSHGRFPVVIKPLESAGADGVFICEDMQACETAVQKLLGTMNRLSLPNTQVLIQEYLAGVEYVVNMVSLNGQQLVTEVVRYQKQRTPSGGILYDIDELIGPDSAAYSVLVEYTRAVVRCLGIRNGPSHAEVMFTEDGPKLVEIAARTDGILRPEVSSQTTGLGQIDAMVLSITEPETFAQLLQRELDYRCLQHTYNVCLINRSAGYFHKELFQLELLKLASFFEAVFYAEEGQSIGATEDVFSQPGTVYLVHADPAVIAADYRRIRTLEAQGIYLVVNHPGAG</sequence>
<dbReference type="OrthoDB" id="24041at2"/>
<dbReference type="InterPro" id="IPR052032">
    <property type="entry name" value="ATP-dep_AA_Ligase"/>
</dbReference>
<dbReference type="RefSeq" id="WP_076950830.1">
    <property type="nucleotide sequence ID" value="NZ_MNPW01000003.1"/>
</dbReference>
<proteinExistence type="predicted"/>
<protein>
    <recommendedName>
        <fullName evidence="5">ATP-grasp domain-containing protein</fullName>
    </recommendedName>
</protein>
<evidence type="ECO:0000256" key="2">
    <source>
        <dbReference type="ARBA" id="ARBA00022741"/>
    </source>
</evidence>